<dbReference type="Pfam" id="PF00083">
    <property type="entry name" value="Sugar_tr"/>
    <property type="match status" value="1"/>
</dbReference>
<feature type="transmembrane region" description="Helical" evidence="10">
    <location>
        <begin position="385"/>
        <end position="409"/>
    </location>
</feature>
<keyword evidence="3 9" id="KW-0813">Transport</keyword>
<organism evidence="12 13">
    <name type="scientific">Quercus suber</name>
    <name type="common">Cork oak</name>
    <dbReference type="NCBI Taxonomy" id="58331"/>
    <lineage>
        <taxon>Eukaryota</taxon>
        <taxon>Viridiplantae</taxon>
        <taxon>Streptophyta</taxon>
        <taxon>Embryophyta</taxon>
        <taxon>Tracheophyta</taxon>
        <taxon>Spermatophyta</taxon>
        <taxon>Magnoliopsida</taxon>
        <taxon>eudicotyledons</taxon>
        <taxon>Gunneridae</taxon>
        <taxon>Pentapetalae</taxon>
        <taxon>rosids</taxon>
        <taxon>fabids</taxon>
        <taxon>Fagales</taxon>
        <taxon>Fagaceae</taxon>
        <taxon>Quercus</taxon>
    </lineage>
</organism>
<feature type="transmembrane region" description="Helical" evidence="10">
    <location>
        <begin position="198"/>
        <end position="222"/>
    </location>
</feature>
<dbReference type="FunFam" id="1.20.1250.20:FF:000002">
    <property type="entry name" value="Sugar transport protein 13"/>
    <property type="match status" value="1"/>
</dbReference>
<keyword evidence="13" id="KW-1185">Reference proteome</keyword>
<evidence type="ECO:0000259" key="11">
    <source>
        <dbReference type="PROSITE" id="PS50850"/>
    </source>
</evidence>
<feature type="transmembrane region" description="Helical" evidence="10">
    <location>
        <begin position="421"/>
        <end position="445"/>
    </location>
</feature>
<dbReference type="EMBL" id="PKMF04000036">
    <property type="protein sequence ID" value="KAK7856442.1"/>
    <property type="molecule type" value="Genomic_DNA"/>
</dbReference>
<sequence>MATRLVITSEGGSYNGRMTLFVILSCMMAAMGGVIFGYDIGISGGVTSMDSFLKKFFPEVFTKMKEDKKISNYCMFDSQLLTSFTSSLYVAGLMASFFASSVTRAFGRMPSILVGGAAFLAGAALGGAAFNVTMLMLGRVLLGVGVGFANQAVPLYLSEMAPAKHRGAFSNGFQFSIGIGALSANLINFGIQKIRGEWGWRISLGMAAVPASILILGAIFLAETPNSLIQRNNDHQKAKLMLQRVRGTNDVQAELDDLIRASSMSKTIEHPFKKIVQRKYRPQLVMAIAIPFFKQVTGINVIAFYAPIFFRTIGLGESASLLFAVMTGIVGTVSTFISMLVVDKFGRRALFTVGGIQMFISQVLIGAIMAAQLGDHGGLDKRSTYLVLILICVYVAGFGWSWGPLGWLVPSEIFPLEIRSAGQSITVAVSFLFTFIVAQTFLAMLCHFKAGIFFFFGGWVVVMTVFVYLFLPETKNMPIEQMDKVWRKHWFWKRMVGEVSGESKTEGP</sequence>
<comment type="subcellular location">
    <subcellularLocation>
        <location evidence="1">Membrane</location>
        <topology evidence="1">Multi-pass membrane protein</topology>
    </subcellularLocation>
</comment>
<reference evidence="12 13" key="1">
    <citation type="journal article" date="2018" name="Sci. Data">
        <title>The draft genome sequence of cork oak.</title>
        <authorList>
            <person name="Ramos A.M."/>
            <person name="Usie A."/>
            <person name="Barbosa P."/>
            <person name="Barros P.M."/>
            <person name="Capote T."/>
            <person name="Chaves I."/>
            <person name="Simoes F."/>
            <person name="Abreu I."/>
            <person name="Carrasquinho I."/>
            <person name="Faro C."/>
            <person name="Guimaraes J.B."/>
            <person name="Mendonca D."/>
            <person name="Nobrega F."/>
            <person name="Rodrigues L."/>
            <person name="Saibo N.J.M."/>
            <person name="Varela M.C."/>
            <person name="Egas C."/>
            <person name="Matos J."/>
            <person name="Miguel C.M."/>
            <person name="Oliveira M.M."/>
            <person name="Ricardo C.P."/>
            <person name="Goncalves S."/>
        </authorList>
    </citation>
    <scope>NUCLEOTIDE SEQUENCE [LARGE SCALE GENOMIC DNA]</scope>
    <source>
        <strain evidence="13">cv. HL8</strain>
    </source>
</reference>
<feature type="transmembrane region" description="Helical" evidence="10">
    <location>
        <begin position="80"/>
        <end position="99"/>
    </location>
</feature>
<accession>A0AAW0LXQ0</accession>
<feature type="transmembrane region" description="Helical" evidence="10">
    <location>
        <begin position="284"/>
        <end position="308"/>
    </location>
</feature>
<proteinExistence type="inferred from homology"/>
<dbReference type="InterPro" id="IPR005829">
    <property type="entry name" value="Sugar_transporter_CS"/>
</dbReference>
<evidence type="ECO:0000256" key="5">
    <source>
        <dbReference type="ARBA" id="ARBA00022692"/>
    </source>
</evidence>
<keyword evidence="8 10" id="KW-0472">Membrane</keyword>
<dbReference type="GO" id="GO:0016020">
    <property type="term" value="C:membrane"/>
    <property type="evidence" value="ECO:0007669"/>
    <property type="project" value="UniProtKB-SubCell"/>
</dbReference>
<feature type="transmembrane region" description="Helical" evidence="10">
    <location>
        <begin position="169"/>
        <end position="192"/>
    </location>
</feature>
<feature type="transmembrane region" description="Helical" evidence="10">
    <location>
        <begin position="349"/>
        <end position="373"/>
    </location>
</feature>
<evidence type="ECO:0000256" key="10">
    <source>
        <dbReference type="SAM" id="Phobius"/>
    </source>
</evidence>
<dbReference type="PROSITE" id="PS50850">
    <property type="entry name" value="MFS"/>
    <property type="match status" value="1"/>
</dbReference>
<evidence type="ECO:0000256" key="4">
    <source>
        <dbReference type="ARBA" id="ARBA00022597"/>
    </source>
</evidence>
<keyword evidence="6" id="KW-0769">Symport</keyword>
<dbReference type="GO" id="GO:0015145">
    <property type="term" value="F:monosaccharide transmembrane transporter activity"/>
    <property type="evidence" value="ECO:0007669"/>
    <property type="project" value="InterPro"/>
</dbReference>
<feature type="transmembrane region" description="Helical" evidence="10">
    <location>
        <begin position="111"/>
        <end position="130"/>
    </location>
</feature>
<dbReference type="PANTHER" id="PTHR23500">
    <property type="entry name" value="SOLUTE CARRIER FAMILY 2, FACILITATED GLUCOSE TRANSPORTER"/>
    <property type="match status" value="1"/>
</dbReference>
<feature type="transmembrane region" description="Helical" evidence="10">
    <location>
        <begin position="136"/>
        <end position="157"/>
    </location>
</feature>
<feature type="transmembrane region" description="Helical" evidence="10">
    <location>
        <begin position="20"/>
        <end position="38"/>
    </location>
</feature>
<dbReference type="PROSITE" id="PS00216">
    <property type="entry name" value="SUGAR_TRANSPORT_1"/>
    <property type="match status" value="1"/>
</dbReference>
<evidence type="ECO:0000256" key="6">
    <source>
        <dbReference type="ARBA" id="ARBA00022847"/>
    </source>
</evidence>
<name>A0AAW0LXQ0_QUESU</name>
<dbReference type="PRINTS" id="PR00171">
    <property type="entry name" value="SUGRTRNSPORT"/>
</dbReference>
<dbReference type="GO" id="GO:0015293">
    <property type="term" value="F:symporter activity"/>
    <property type="evidence" value="ECO:0007669"/>
    <property type="project" value="UniProtKB-KW"/>
</dbReference>
<dbReference type="InterPro" id="IPR045262">
    <property type="entry name" value="STP/PLT_plant"/>
</dbReference>
<feature type="transmembrane region" description="Helical" evidence="10">
    <location>
        <begin position="451"/>
        <end position="471"/>
    </location>
</feature>
<keyword evidence="4" id="KW-0762">Sugar transport</keyword>
<comment type="caution">
    <text evidence="12">The sequence shown here is derived from an EMBL/GenBank/DDBJ whole genome shotgun (WGS) entry which is preliminary data.</text>
</comment>
<dbReference type="InterPro" id="IPR003663">
    <property type="entry name" value="Sugar/inositol_transpt"/>
</dbReference>
<dbReference type="Gene3D" id="1.20.1250.20">
    <property type="entry name" value="MFS general substrate transporter like domains"/>
    <property type="match status" value="1"/>
</dbReference>
<dbReference type="PANTHER" id="PTHR23500:SF30">
    <property type="entry name" value="SUGAR TRANSPORT PROTEIN 3"/>
    <property type="match status" value="1"/>
</dbReference>
<evidence type="ECO:0000256" key="3">
    <source>
        <dbReference type="ARBA" id="ARBA00022448"/>
    </source>
</evidence>
<dbReference type="Proteomes" id="UP000237347">
    <property type="component" value="Unassembled WGS sequence"/>
</dbReference>
<gene>
    <name evidence="12" type="primary">HEX6_4</name>
    <name evidence="12" type="ORF">CFP56_023114</name>
</gene>
<protein>
    <submittedName>
        <fullName evidence="12">Hexose carrier protein hex6</fullName>
    </submittedName>
</protein>
<dbReference type="PROSITE" id="PS00217">
    <property type="entry name" value="SUGAR_TRANSPORT_2"/>
    <property type="match status" value="1"/>
</dbReference>
<evidence type="ECO:0000256" key="9">
    <source>
        <dbReference type="RuleBase" id="RU003346"/>
    </source>
</evidence>
<comment type="similarity">
    <text evidence="2 9">Belongs to the major facilitator superfamily. Sugar transporter (TC 2.A.1.1) family.</text>
</comment>
<evidence type="ECO:0000313" key="12">
    <source>
        <dbReference type="EMBL" id="KAK7856442.1"/>
    </source>
</evidence>
<keyword evidence="5 10" id="KW-0812">Transmembrane</keyword>
<feature type="domain" description="Major facilitator superfamily (MFS) profile" evidence="11">
    <location>
        <begin position="25"/>
        <end position="475"/>
    </location>
</feature>
<dbReference type="CDD" id="cd17361">
    <property type="entry name" value="MFS_STP"/>
    <property type="match status" value="1"/>
</dbReference>
<dbReference type="InterPro" id="IPR044778">
    <property type="entry name" value="MFS_STP/MST-like_plant"/>
</dbReference>
<evidence type="ECO:0000256" key="8">
    <source>
        <dbReference type="ARBA" id="ARBA00023136"/>
    </source>
</evidence>
<dbReference type="NCBIfam" id="TIGR00879">
    <property type="entry name" value="SP"/>
    <property type="match status" value="1"/>
</dbReference>
<dbReference type="InterPro" id="IPR005828">
    <property type="entry name" value="MFS_sugar_transport-like"/>
</dbReference>
<evidence type="ECO:0000256" key="1">
    <source>
        <dbReference type="ARBA" id="ARBA00004141"/>
    </source>
</evidence>
<evidence type="ECO:0000313" key="13">
    <source>
        <dbReference type="Proteomes" id="UP000237347"/>
    </source>
</evidence>
<evidence type="ECO:0000256" key="7">
    <source>
        <dbReference type="ARBA" id="ARBA00022989"/>
    </source>
</evidence>
<dbReference type="SUPFAM" id="SSF103473">
    <property type="entry name" value="MFS general substrate transporter"/>
    <property type="match status" value="1"/>
</dbReference>
<feature type="transmembrane region" description="Helical" evidence="10">
    <location>
        <begin position="320"/>
        <end position="342"/>
    </location>
</feature>
<keyword evidence="7 10" id="KW-1133">Transmembrane helix</keyword>
<dbReference type="AlphaFoldDB" id="A0AAW0LXQ0"/>
<evidence type="ECO:0000256" key="2">
    <source>
        <dbReference type="ARBA" id="ARBA00010992"/>
    </source>
</evidence>
<dbReference type="InterPro" id="IPR020846">
    <property type="entry name" value="MFS_dom"/>
</dbReference>
<dbReference type="InterPro" id="IPR036259">
    <property type="entry name" value="MFS_trans_sf"/>
</dbReference>